<feature type="compositionally biased region" description="Acidic residues" evidence="1">
    <location>
        <begin position="1074"/>
        <end position="1087"/>
    </location>
</feature>
<feature type="domain" description="Origin recognition complex subunit 3 winged helix C-terminal" evidence="3">
    <location>
        <begin position="609"/>
        <end position="699"/>
    </location>
</feature>
<feature type="region of interest" description="Disordered" evidence="1">
    <location>
        <begin position="672"/>
        <end position="736"/>
    </location>
</feature>
<dbReference type="EMBL" id="JAFCMP010000515">
    <property type="protein sequence ID" value="KAG5178418.1"/>
    <property type="molecule type" value="Genomic_DNA"/>
</dbReference>
<dbReference type="InterPro" id="IPR040855">
    <property type="entry name" value="ORC_WH_C"/>
</dbReference>
<proteinExistence type="predicted"/>
<feature type="domain" description="Origin recognition complex subunit 2 RecA-like" evidence="2">
    <location>
        <begin position="1368"/>
        <end position="1538"/>
    </location>
</feature>
<accession>A0A836CAZ6</accession>
<dbReference type="InterPro" id="IPR007220">
    <property type="entry name" value="ORC2"/>
</dbReference>
<feature type="region of interest" description="Disordered" evidence="1">
    <location>
        <begin position="397"/>
        <end position="470"/>
    </location>
</feature>
<feature type="region of interest" description="Disordered" evidence="1">
    <location>
        <begin position="1604"/>
        <end position="1653"/>
    </location>
</feature>
<reference evidence="4" key="1">
    <citation type="submission" date="2021-02" db="EMBL/GenBank/DDBJ databases">
        <title>First Annotated Genome of the Yellow-green Alga Tribonema minus.</title>
        <authorList>
            <person name="Mahan K.M."/>
        </authorList>
    </citation>
    <scope>NUCLEOTIDE SEQUENCE</scope>
    <source>
        <strain evidence="4">UTEX B ZZ1240</strain>
    </source>
</reference>
<feature type="compositionally biased region" description="Low complexity" evidence="1">
    <location>
        <begin position="911"/>
        <end position="926"/>
    </location>
</feature>
<sequence>MMVEEEDCYTGALDSLFGDCVTDVAHFLHIARERFQEYVPTALINCGLEVCDRAAAAKVIIKELKQDCDTVDAAFVSLLRQCRDVGCRRVRRPLPLNALVDSMAALHGQPPLTIVFEDTEGTDAAALSALLCALTGSAAHASRLRLRLVFLHAAALGFPPPALRCAAAAAALVAQPFAAPDRARCLEELHARLFALLPVVVGAAAQRWLLHAARAEHGSAARYVAQLRFALAQHFARAGAHAAMLHCAPFLEALKYPDNNASLCHGRAAYLLALRWMQEIVTVVGSTNSMCRPSEMQCALTDHVFNGRSRKLHTLAAHLTSHLQGTQRHCNDPPVCKIALSLLESLERLLLPAGAAGAAGAGSSDDRYGTLLRGLRRTERQELGRRAREARSLGVRGQNGVCNERPQQGVRGQNGRCDEQPQQQRLPALPPPPPPQQQQPPPPRQQQQQAHAESSSAGLERSSGVATPAAAAATAAKTSLAAQPAEHALVATAAGGNGDGAMASPLPVMRVCNGDSAPKPSINGGGSEQQVPAAAIAGQWWMLRQLLNGAGGVLHVAEQTAKEGFEPWRGGEGGGAGGASEPAQGMPLSQTMLYDDVEPLERAFNAEPRATVVKALGAPQHYLRCTCCATDDRVCASMEDVGIAFLLLMRFGNRADIQEWFIQFLSAIDSQPDEPELPDAKSDSDSDSDIATQQQSSASHRDKRARAATSPTRGAQQQRPPAKRPRGGGGGDGAAALGLPPASGALALAPCDAGDAGWTELWDFLWSRGWSYRPSPGMLALRATWAYYREGAKELPAEQEGKAWFLGPEGGMAMLSGDPDLQSALAQFVREVRGRNNATAAAAAVVDAEAAAAAVVAGAEATAAAHADAECEEGEREEGEAAREEGEREQGEAARAVPVARAARAGKRKSSASQQQNGSSDQQQAAVDPRGGAAVPLAQLSVSGLTLLERRQLWAYLEPYLKAMGWKWKSAPSRLALRGEYVYFRKGGTALGGTEGVDWFLDEDGGLAMLEGNPHTYTDLLRTLVSAGAKGKADGDTDFNAFVQHLLADQPEAVRRAMLRDGAAAATAAAAAAAEEEEDPMDVEETTTDASRRKRGRKGVSKASRKRAAEARQQPQQDEDAGDIAAGDNGAQTGAPADLPARWARFVYAMLVLELHGFVRRSGRRADAYVSRTAYSYMGWRRPEPPVPASGAAADDDSSAAAAASADGATASAAASDPLSQSQKEGQGAGGAQGVLLSAVAPGAQTYFNCQAGRRAMSAAQAAALVQPRGGGPARRRFTRRNRYVSAAKRDRLAAEKAAAGGAAAAAAADTAAAAAAAATAAAAVVEGSGNGDADASCVIEPLPWPTAEELDRAAVQGQQRAHRSSRRALLRQHRGAFGAWYAQMRCGFGVLLHGHGSKRALLEAFTDAALRPRGAVLHVRGYLPAASVRALLDCISVQVLGLERDVLYRVNLMRHAERVAAAFRARRAGTPPRADRLFLVVHSIDGAGLRGRGSQEALALLAACADVHVIASVDHINAAMLWDAQTAARYNWAWHDATTFAPYAEELRGRARAAAAAAAGGGKAAARSRIALAGFVRVLQSLTARHTELLKILATMQLAQMDANGSSSGRGGGGGGGGGVGGGGGLGGGGDGGDDDGGSGGGGSGGGTGKAVRTSALADRALESMINASQMRKILMELEDHELVINNFASDTKMIPLEREALLELTRFRHAGGVEVLLPQTTQVVLIGGAQPLAT</sequence>
<dbReference type="InterPro" id="IPR056772">
    <property type="entry name" value="RecA-like_ORC2"/>
</dbReference>
<dbReference type="Pfam" id="PF18137">
    <property type="entry name" value="WHD_ORC"/>
    <property type="match status" value="1"/>
</dbReference>
<feature type="compositionally biased region" description="Gly residues" evidence="1">
    <location>
        <begin position="1609"/>
        <end position="1632"/>
    </location>
</feature>
<evidence type="ECO:0000259" key="3">
    <source>
        <dbReference type="Pfam" id="PF18137"/>
    </source>
</evidence>
<dbReference type="Pfam" id="PF04084">
    <property type="entry name" value="RecA-like_ORC2"/>
    <property type="match status" value="1"/>
</dbReference>
<feature type="compositionally biased region" description="Basic and acidic residues" evidence="1">
    <location>
        <begin position="879"/>
        <end position="892"/>
    </location>
</feature>
<keyword evidence="5" id="KW-1185">Reference proteome</keyword>
<feature type="compositionally biased region" description="Basic residues" evidence="1">
    <location>
        <begin position="1092"/>
        <end position="1106"/>
    </location>
</feature>
<evidence type="ECO:0000313" key="5">
    <source>
        <dbReference type="Proteomes" id="UP000664859"/>
    </source>
</evidence>
<evidence type="ECO:0000313" key="4">
    <source>
        <dbReference type="EMBL" id="KAG5178418.1"/>
    </source>
</evidence>
<dbReference type="PANTHER" id="PTHR14052">
    <property type="entry name" value="ORIGIN RECOGNITION COMPLEX SUBUNIT 2"/>
    <property type="match status" value="1"/>
</dbReference>
<feature type="compositionally biased region" description="Pro residues" evidence="1">
    <location>
        <begin position="428"/>
        <end position="444"/>
    </location>
</feature>
<name>A0A836CAZ6_9STRA</name>
<feature type="compositionally biased region" description="Low complexity" evidence="1">
    <location>
        <begin position="1123"/>
        <end position="1132"/>
    </location>
</feature>
<dbReference type="Proteomes" id="UP000664859">
    <property type="component" value="Unassembled WGS sequence"/>
</dbReference>
<organism evidence="4 5">
    <name type="scientific">Tribonema minus</name>
    <dbReference type="NCBI Taxonomy" id="303371"/>
    <lineage>
        <taxon>Eukaryota</taxon>
        <taxon>Sar</taxon>
        <taxon>Stramenopiles</taxon>
        <taxon>Ochrophyta</taxon>
        <taxon>PX clade</taxon>
        <taxon>Xanthophyceae</taxon>
        <taxon>Tribonematales</taxon>
        <taxon>Tribonemataceae</taxon>
        <taxon>Tribonema</taxon>
    </lineage>
</organism>
<feature type="compositionally biased region" description="Low complexity" evidence="1">
    <location>
        <begin position="893"/>
        <end position="903"/>
    </location>
</feature>
<dbReference type="PANTHER" id="PTHR14052:SF0">
    <property type="entry name" value="ORIGIN RECOGNITION COMPLEX SUBUNIT 2"/>
    <property type="match status" value="1"/>
</dbReference>
<dbReference type="GO" id="GO:0006260">
    <property type="term" value="P:DNA replication"/>
    <property type="evidence" value="ECO:0007669"/>
    <property type="project" value="InterPro"/>
</dbReference>
<feature type="compositionally biased region" description="Low complexity" evidence="1">
    <location>
        <begin position="1189"/>
        <end position="1205"/>
    </location>
</feature>
<evidence type="ECO:0000256" key="1">
    <source>
        <dbReference type="SAM" id="MobiDB-lite"/>
    </source>
</evidence>
<dbReference type="OrthoDB" id="346673at2759"/>
<comment type="caution">
    <text evidence="4">The sequence shown here is derived from an EMBL/GenBank/DDBJ whole genome shotgun (WGS) entry which is preliminary data.</text>
</comment>
<feature type="compositionally biased region" description="Gly residues" evidence="1">
    <location>
        <begin position="1639"/>
        <end position="1650"/>
    </location>
</feature>
<gene>
    <name evidence="4" type="ORF">JKP88DRAFT_329711</name>
</gene>
<dbReference type="GO" id="GO:0005664">
    <property type="term" value="C:nuclear origin of replication recognition complex"/>
    <property type="evidence" value="ECO:0007669"/>
    <property type="project" value="TreeGrafter"/>
</dbReference>
<protein>
    <submittedName>
        <fullName evidence="4">Origin recognition complex subunit 2-domain-containing protein</fullName>
    </submittedName>
</protein>
<feature type="region of interest" description="Disordered" evidence="1">
    <location>
        <begin position="1070"/>
        <end position="1136"/>
    </location>
</feature>
<dbReference type="GO" id="GO:0003688">
    <property type="term" value="F:DNA replication origin binding"/>
    <property type="evidence" value="ECO:0007669"/>
    <property type="project" value="TreeGrafter"/>
</dbReference>
<feature type="region of interest" description="Disordered" evidence="1">
    <location>
        <begin position="1180"/>
        <end position="1205"/>
    </location>
</feature>
<evidence type="ECO:0000259" key="2">
    <source>
        <dbReference type="Pfam" id="PF04084"/>
    </source>
</evidence>
<feature type="compositionally biased region" description="Low complexity" evidence="1">
    <location>
        <begin position="689"/>
        <end position="698"/>
    </location>
</feature>
<feature type="region of interest" description="Disordered" evidence="1">
    <location>
        <begin position="866"/>
        <end position="930"/>
    </location>
</feature>